<organism evidence="3 4">
    <name type="scientific">Stutzerimonas stutzeri RCH2</name>
    <dbReference type="NCBI Taxonomy" id="644801"/>
    <lineage>
        <taxon>Bacteria</taxon>
        <taxon>Pseudomonadati</taxon>
        <taxon>Pseudomonadota</taxon>
        <taxon>Gammaproteobacteria</taxon>
        <taxon>Pseudomonadales</taxon>
        <taxon>Pseudomonadaceae</taxon>
        <taxon>Stutzerimonas</taxon>
    </lineage>
</organism>
<dbReference type="PATRIC" id="fig|644801.3.peg.3817"/>
<dbReference type="Pfam" id="PF10604">
    <property type="entry name" value="Polyketide_cyc2"/>
    <property type="match status" value="1"/>
</dbReference>
<dbReference type="CDD" id="cd07812">
    <property type="entry name" value="SRPBCC"/>
    <property type="match status" value="1"/>
</dbReference>
<dbReference type="InterPro" id="IPR006694">
    <property type="entry name" value="Fatty_acid_hydroxylase"/>
</dbReference>
<dbReference type="RefSeq" id="WP_015278572.1">
    <property type="nucleotide sequence ID" value="NC_019936.1"/>
</dbReference>
<keyword evidence="1" id="KW-0472">Membrane</keyword>
<feature type="transmembrane region" description="Helical" evidence="1">
    <location>
        <begin position="111"/>
        <end position="133"/>
    </location>
</feature>
<dbReference type="SUPFAM" id="SSF55961">
    <property type="entry name" value="Bet v1-like"/>
    <property type="match status" value="1"/>
</dbReference>
<dbReference type="STRING" id="644801.Psest_3920"/>
<dbReference type="eggNOG" id="COG3832">
    <property type="taxonomic scope" value="Bacteria"/>
</dbReference>
<evidence type="ECO:0000313" key="4">
    <source>
        <dbReference type="Proteomes" id="UP000010820"/>
    </source>
</evidence>
<dbReference type="Pfam" id="PF04116">
    <property type="entry name" value="FA_hydroxylase"/>
    <property type="match status" value="1"/>
</dbReference>
<accession>L0GSW3</accession>
<dbReference type="GO" id="GO:0005506">
    <property type="term" value="F:iron ion binding"/>
    <property type="evidence" value="ECO:0007669"/>
    <property type="project" value="InterPro"/>
</dbReference>
<dbReference type="HOGENOM" id="CLU_737442_0_0_6"/>
<dbReference type="InterPro" id="IPR023393">
    <property type="entry name" value="START-like_dom_sf"/>
</dbReference>
<evidence type="ECO:0000259" key="2">
    <source>
        <dbReference type="Pfam" id="PF04116"/>
    </source>
</evidence>
<evidence type="ECO:0000256" key="1">
    <source>
        <dbReference type="SAM" id="Phobius"/>
    </source>
</evidence>
<dbReference type="KEGG" id="psh:Psest_3920"/>
<keyword evidence="1" id="KW-1133">Transmembrane helix</keyword>
<feature type="domain" description="Fatty acid hydroxylase" evidence="2">
    <location>
        <begin position="56"/>
        <end position="210"/>
    </location>
</feature>
<dbReference type="eggNOG" id="COG3000">
    <property type="taxonomic scope" value="Bacteria"/>
</dbReference>
<dbReference type="AlphaFoldDB" id="L0GSW3"/>
<keyword evidence="1" id="KW-0812">Transmembrane</keyword>
<dbReference type="GO" id="GO:0016491">
    <property type="term" value="F:oxidoreductase activity"/>
    <property type="evidence" value="ECO:0007669"/>
    <property type="project" value="InterPro"/>
</dbReference>
<feature type="transmembrane region" description="Helical" evidence="1">
    <location>
        <begin position="20"/>
        <end position="41"/>
    </location>
</feature>
<name>L0GSW3_STUST</name>
<dbReference type="EMBL" id="CP003071">
    <property type="protein sequence ID" value="AGA88394.1"/>
    <property type="molecule type" value="Genomic_DNA"/>
</dbReference>
<dbReference type="Proteomes" id="UP000010820">
    <property type="component" value="Chromosome"/>
</dbReference>
<protein>
    <submittedName>
        <fullName evidence="3">Polyketide cyclase / dehydrase and lipid transport</fullName>
    </submittedName>
</protein>
<feature type="transmembrane region" description="Helical" evidence="1">
    <location>
        <begin position="139"/>
        <end position="155"/>
    </location>
</feature>
<dbReference type="InterPro" id="IPR019587">
    <property type="entry name" value="Polyketide_cyclase/dehydratase"/>
</dbReference>
<reference evidence="3 4" key="1">
    <citation type="submission" date="2011-10" db="EMBL/GenBank/DDBJ databases">
        <title>Complete sequence of chromosome of Pseudomonas stutzeri RCH2.</title>
        <authorList>
            <consortium name="US DOE Joint Genome Institute"/>
            <person name="Lucas S."/>
            <person name="Han J."/>
            <person name="Lapidus A."/>
            <person name="Cheng J.-F."/>
            <person name="Goodwin L."/>
            <person name="Pitluck S."/>
            <person name="Peters L."/>
            <person name="Ovchinnikova G."/>
            <person name="Zeytun A."/>
            <person name="Lu M."/>
            <person name="Detter J.C."/>
            <person name="Han C."/>
            <person name="Tapia R."/>
            <person name="Land M."/>
            <person name="Hauser L."/>
            <person name="Kyrpides N."/>
            <person name="Ivanova N."/>
            <person name="Pagani I."/>
            <person name="Chakraborty R."/>
            <person name="Arkin A."/>
            <person name="Dehal P."/>
            <person name="Wall J."/>
            <person name="Hazen T."/>
            <person name="Woyke T."/>
        </authorList>
    </citation>
    <scope>NUCLEOTIDE SEQUENCE [LARGE SCALE GENOMIC DNA]</scope>
    <source>
        <strain evidence="3 4">RCH2</strain>
    </source>
</reference>
<gene>
    <name evidence="3" type="ORF">Psest_3920</name>
</gene>
<sequence>MQFDTTSFRARYRASIKPGYNAWLHGGFVLLFGALCIGFLLSRVAAPSPWEWLTVPLALIFYNWGEYKIHKNLGHVKHGFSKLFYQRHTGDHHSFFAYGQMNYETPRDWRVIFFPAWLIAVYATINLTLFWVLSQWNSNVAALFCATLLLGYLAYETMHASEHLPEQHPLLKMPGLRRMRRLHELHHARELMHNFNFNIVFPLWDWLYGTLYWEAEGAESDQPMTRIQQHVDIQRSPDLLLAYLATPTRWHEWHHYPVSIKGPSGTLGAGSRFEYSSERASYLLWDVLEYLPGQRWTARARGNYGLQMRVTYECSPQGTGSRFTRSMEYRFDHLFGRLANRLFLHRRLQQDSADLLKHLGIVAEHVIPSAGTASMNGLQAGGTRVR</sequence>
<dbReference type="Gene3D" id="3.30.530.20">
    <property type="match status" value="1"/>
</dbReference>
<proteinExistence type="predicted"/>
<dbReference type="GO" id="GO:0008610">
    <property type="term" value="P:lipid biosynthetic process"/>
    <property type="evidence" value="ECO:0007669"/>
    <property type="project" value="InterPro"/>
</dbReference>
<evidence type="ECO:0000313" key="3">
    <source>
        <dbReference type="EMBL" id="AGA88394.1"/>
    </source>
</evidence>